<dbReference type="Gene3D" id="3.30.1310.10">
    <property type="entry name" value="Nucleoid-associated protein YbaB-like domain"/>
    <property type="match status" value="1"/>
</dbReference>
<dbReference type="GO" id="GO:0003677">
    <property type="term" value="F:DNA binding"/>
    <property type="evidence" value="ECO:0007669"/>
    <property type="project" value="InterPro"/>
</dbReference>
<dbReference type="Pfam" id="PF02575">
    <property type="entry name" value="YbaB_DNA_bd"/>
    <property type="match status" value="1"/>
</dbReference>
<name>A0A2X0U7Q6_9ACTO</name>
<gene>
    <name evidence="1" type="ORF">NCTC9935_01875</name>
</gene>
<dbReference type="InterPro" id="IPR004401">
    <property type="entry name" value="YbaB/EbfC"/>
</dbReference>
<evidence type="ECO:0000313" key="2">
    <source>
        <dbReference type="Proteomes" id="UP000250192"/>
    </source>
</evidence>
<proteinExistence type="predicted"/>
<organism evidence="1 2">
    <name type="scientific">Schaalia odontolytica</name>
    <dbReference type="NCBI Taxonomy" id="1660"/>
    <lineage>
        <taxon>Bacteria</taxon>
        <taxon>Bacillati</taxon>
        <taxon>Actinomycetota</taxon>
        <taxon>Actinomycetes</taxon>
        <taxon>Actinomycetales</taxon>
        <taxon>Actinomycetaceae</taxon>
        <taxon>Schaalia</taxon>
    </lineage>
</organism>
<sequence length="124" mass="13487">MGQTPEEFEQMLNDQIAAAQMKANAIKALVERLSSARVSGMDSNQDVEVEVNSDGRMTKISIDENAMRGSAEDLERSVMEAYADAGRNMATFVRERVSQDVKDEGGAIEAYAATVEPVLNSLGR</sequence>
<accession>A0A2X0U7Q6</accession>
<evidence type="ECO:0000313" key="1">
    <source>
        <dbReference type="EMBL" id="SPT56345.1"/>
    </source>
</evidence>
<protein>
    <submittedName>
        <fullName evidence="1">Uncharacterized BCR, YbaB family COG0718</fullName>
    </submittedName>
</protein>
<dbReference type="Proteomes" id="UP000250192">
    <property type="component" value="Unassembled WGS sequence"/>
</dbReference>
<dbReference type="EMBL" id="UAPR01000010">
    <property type="protein sequence ID" value="SPT56345.1"/>
    <property type="molecule type" value="Genomic_DNA"/>
</dbReference>
<dbReference type="SUPFAM" id="SSF82607">
    <property type="entry name" value="YbaB-like"/>
    <property type="match status" value="1"/>
</dbReference>
<keyword evidence="2" id="KW-1185">Reference proteome</keyword>
<dbReference type="InterPro" id="IPR036894">
    <property type="entry name" value="YbaB-like_sf"/>
</dbReference>
<dbReference type="AlphaFoldDB" id="A0A2X0U7Q6"/>
<reference evidence="1 2" key="1">
    <citation type="submission" date="2018-06" db="EMBL/GenBank/DDBJ databases">
        <authorList>
            <consortium name="Pathogen Informatics"/>
            <person name="Doyle S."/>
        </authorList>
    </citation>
    <scope>NUCLEOTIDE SEQUENCE [LARGE SCALE GENOMIC DNA]</scope>
    <source>
        <strain evidence="1 2">NCTC9935</strain>
    </source>
</reference>